<evidence type="ECO:0000256" key="1">
    <source>
        <dbReference type="SAM" id="MobiDB-lite"/>
    </source>
</evidence>
<feature type="compositionally biased region" description="Low complexity" evidence="1">
    <location>
        <begin position="103"/>
        <end position="119"/>
    </location>
</feature>
<feature type="compositionally biased region" description="Polar residues" evidence="1">
    <location>
        <begin position="206"/>
        <end position="227"/>
    </location>
</feature>
<feature type="region of interest" description="Disordered" evidence="1">
    <location>
        <begin position="194"/>
        <end position="227"/>
    </location>
</feature>
<dbReference type="Proteomes" id="UP000836788">
    <property type="component" value="Chromosome 20"/>
</dbReference>
<gene>
    <name evidence="2" type="ORF">PTTT1_LOCUS29547</name>
</gene>
<feature type="compositionally biased region" description="Basic and acidic residues" evidence="1">
    <location>
        <begin position="254"/>
        <end position="275"/>
    </location>
</feature>
<proteinExistence type="predicted"/>
<evidence type="ECO:0000313" key="2">
    <source>
        <dbReference type="EMBL" id="CAG9285586.1"/>
    </source>
</evidence>
<feature type="compositionally biased region" description="Basic and acidic residues" evidence="1">
    <location>
        <begin position="556"/>
        <end position="567"/>
    </location>
</feature>
<feature type="region of interest" description="Disordered" evidence="1">
    <location>
        <begin position="53"/>
        <end position="172"/>
    </location>
</feature>
<name>A0A8J9SYR8_PHATR</name>
<feature type="region of interest" description="Disordered" evidence="1">
    <location>
        <begin position="550"/>
        <end position="650"/>
    </location>
</feature>
<feature type="region of interest" description="Disordered" evidence="1">
    <location>
        <begin position="254"/>
        <end position="276"/>
    </location>
</feature>
<dbReference type="EMBL" id="OU594961">
    <property type="protein sequence ID" value="CAG9285586.1"/>
    <property type="molecule type" value="Genomic_DNA"/>
</dbReference>
<feature type="compositionally biased region" description="Low complexity" evidence="1">
    <location>
        <begin position="139"/>
        <end position="166"/>
    </location>
</feature>
<accession>A0A8J9SYR8</accession>
<feature type="compositionally biased region" description="Basic residues" evidence="1">
    <location>
        <begin position="608"/>
        <end position="618"/>
    </location>
</feature>
<reference evidence="2" key="1">
    <citation type="submission" date="2022-02" db="EMBL/GenBank/DDBJ databases">
        <authorList>
            <person name="Giguere J D."/>
        </authorList>
    </citation>
    <scope>NUCLEOTIDE SEQUENCE</scope>
    <source>
        <strain evidence="2">CCAP 1055/1</strain>
    </source>
</reference>
<dbReference type="AlphaFoldDB" id="A0A8J9SYR8"/>
<feature type="compositionally biased region" description="Basic and acidic residues" evidence="1">
    <location>
        <begin position="581"/>
        <end position="591"/>
    </location>
</feature>
<sequence>MNASMRNSGKQPQHQVEQQKLMLSREIAKTKADLERQRLEDEIKAMEAAIAKQQALAVESTRESTEPSAQPKKRLVRKVRRVPKKKAYDNPAADNTCSMTECPASTSSKTPSKPPSNASLKPLAESPVGLNEQLLQQIKTRSSTTKKASFSSSSTSPPSLGGPSESVTGMSPEEQLQNEIRQMEAAIALQKMSVSLKSEPVKPSSPRRNGSPTSPVSIQNSLTNSTDLCPPASLPRLNLMSAITAAATSRENRLEETGGELQMKETEPEVEEQKRGAPQLSFALAELVSKKATDRESRLAAGGEQKMTKIKEKEQYKNEFSNICVDAAAMGRLTRLNEHTIEAVACEKTAEEAWKSSGLLAIQWRSNHMSVIHEAARTGAETRMPEKVVSDCPELEEDWDLETEKISVRMQQLLELNGRVGEGQHKVDKLVLGRKEENEGGESMIVKPMVCYSNIEDVKLPKKRPPRIDPEKYKERLKKDMEEAVLNHRPLQSISHDVAEKAWERRMRLDRPGGMPKILEKCPCPYCVDPSPYQTYAYRVKHDKRIEEGYESVSSEEERRQKREERRLARRKTRPPPTAEPIDRENPDEQGRSGTTTSPDEVGGGSLPRKRKPRPKKTKSTESQATEGTSFIPPPPSKGPSAEYPAIVKDGGCACVIL</sequence>
<feature type="compositionally biased region" description="Basic residues" evidence="1">
    <location>
        <begin position="71"/>
        <end position="85"/>
    </location>
</feature>
<organism evidence="2">
    <name type="scientific">Phaeodactylum tricornutum</name>
    <name type="common">Diatom</name>
    <dbReference type="NCBI Taxonomy" id="2850"/>
    <lineage>
        <taxon>Eukaryota</taxon>
        <taxon>Sar</taxon>
        <taxon>Stramenopiles</taxon>
        <taxon>Ochrophyta</taxon>
        <taxon>Bacillariophyta</taxon>
        <taxon>Bacillariophyceae</taxon>
        <taxon>Bacillariophycidae</taxon>
        <taxon>Naviculales</taxon>
        <taxon>Phaeodactylaceae</taxon>
        <taxon>Phaeodactylum</taxon>
    </lineage>
</organism>
<protein>
    <submittedName>
        <fullName evidence="2">Uncharacterized protein</fullName>
    </submittedName>
</protein>